<dbReference type="EMBL" id="JASCZI010211572">
    <property type="protein sequence ID" value="MED6194593.1"/>
    <property type="molecule type" value="Genomic_DNA"/>
</dbReference>
<dbReference type="InterPro" id="IPR044824">
    <property type="entry name" value="MAIN-like"/>
</dbReference>
<name>A0ABU6XCA9_9FABA</name>
<protein>
    <recommendedName>
        <fullName evidence="2">Aminotransferase-like plant mobile domain-containing protein</fullName>
    </recommendedName>
</protein>
<feature type="domain" description="Aminotransferase-like plant mobile" evidence="2">
    <location>
        <begin position="41"/>
        <end position="100"/>
    </location>
</feature>
<accession>A0ABU6XCA9</accession>
<proteinExistence type="predicted"/>
<evidence type="ECO:0000256" key="1">
    <source>
        <dbReference type="SAM" id="MobiDB-lite"/>
    </source>
</evidence>
<organism evidence="3 4">
    <name type="scientific">Stylosanthes scabra</name>
    <dbReference type="NCBI Taxonomy" id="79078"/>
    <lineage>
        <taxon>Eukaryota</taxon>
        <taxon>Viridiplantae</taxon>
        <taxon>Streptophyta</taxon>
        <taxon>Embryophyta</taxon>
        <taxon>Tracheophyta</taxon>
        <taxon>Spermatophyta</taxon>
        <taxon>Magnoliopsida</taxon>
        <taxon>eudicotyledons</taxon>
        <taxon>Gunneridae</taxon>
        <taxon>Pentapetalae</taxon>
        <taxon>rosids</taxon>
        <taxon>fabids</taxon>
        <taxon>Fabales</taxon>
        <taxon>Fabaceae</taxon>
        <taxon>Papilionoideae</taxon>
        <taxon>50 kb inversion clade</taxon>
        <taxon>dalbergioids sensu lato</taxon>
        <taxon>Dalbergieae</taxon>
        <taxon>Pterocarpus clade</taxon>
        <taxon>Stylosanthes</taxon>
    </lineage>
</organism>
<comment type="caution">
    <text evidence="3">The sequence shown here is derived from an EMBL/GenBank/DDBJ whole genome shotgun (WGS) entry which is preliminary data.</text>
</comment>
<dbReference type="Pfam" id="PF10536">
    <property type="entry name" value="PMD"/>
    <property type="match status" value="1"/>
</dbReference>
<sequence length="113" mass="12643">MAPRVRSRRAARAEPAPGPADEAGPTTQEAEAPQAAQKADFGHAIQLRDFAFDALLLSAFVERWRLETHTFCLLWGECTITLQDVAYHLGLRTDEEPVGGCMRDFQTHYQQQS</sequence>
<dbReference type="PANTHER" id="PTHR46033">
    <property type="entry name" value="PROTEIN MAIN-LIKE 2"/>
    <property type="match status" value="1"/>
</dbReference>
<feature type="compositionally biased region" description="Low complexity" evidence="1">
    <location>
        <begin position="13"/>
        <end position="37"/>
    </location>
</feature>
<reference evidence="3 4" key="1">
    <citation type="journal article" date="2023" name="Plants (Basel)">
        <title>Bridging the Gap: Combining Genomics and Transcriptomics Approaches to Understand Stylosanthes scabra, an Orphan Legume from the Brazilian Caatinga.</title>
        <authorList>
            <person name="Ferreira-Neto J.R.C."/>
            <person name="da Silva M.D."/>
            <person name="Binneck E."/>
            <person name="de Melo N.F."/>
            <person name="da Silva R.H."/>
            <person name="de Melo A.L.T.M."/>
            <person name="Pandolfi V."/>
            <person name="Bustamante F.O."/>
            <person name="Brasileiro-Vidal A.C."/>
            <person name="Benko-Iseppon A.M."/>
        </authorList>
    </citation>
    <scope>NUCLEOTIDE SEQUENCE [LARGE SCALE GENOMIC DNA]</scope>
    <source>
        <tissue evidence="3">Leaves</tissue>
    </source>
</reference>
<keyword evidence="4" id="KW-1185">Reference proteome</keyword>
<dbReference type="PANTHER" id="PTHR46033:SF8">
    <property type="entry name" value="PROTEIN MAINTENANCE OF MERISTEMS-LIKE"/>
    <property type="match status" value="1"/>
</dbReference>
<dbReference type="Proteomes" id="UP001341840">
    <property type="component" value="Unassembled WGS sequence"/>
</dbReference>
<evidence type="ECO:0000313" key="3">
    <source>
        <dbReference type="EMBL" id="MED6194593.1"/>
    </source>
</evidence>
<dbReference type="InterPro" id="IPR019557">
    <property type="entry name" value="AminoTfrase-like_pln_mobile"/>
</dbReference>
<gene>
    <name evidence="3" type="ORF">PIB30_029971</name>
</gene>
<feature type="region of interest" description="Disordered" evidence="1">
    <location>
        <begin position="1"/>
        <end position="38"/>
    </location>
</feature>
<evidence type="ECO:0000259" key="2">
    <source>
        <dbReference type="Pfam" id="PF10536"/>
    </source>
</evidence>
<feature type="compositionally biased region" description="Basic residues" evidence="1">
    <location>
        <begin position="1"/>
        <end position="10"/>
    </location>
</feature>
<evidence type="ECO:0000313" key="4">
    <source>
        <dbReference type="Proteomes" id="UP001341840"/>
    </source>
</evidence>